<sequence>MTIDPERLQRSQERERELKAMMVAALDGDEAAYRQCLQGLSKHLRAFLSRRLTRDAAEVEDLVQETLLAIHCQRHTFAADRPLTAWVQAIASYKLADWFRGHGGRLGRLDPLDDHENLFADDHGLAGEATRDVRQLLQDLPQRWRVPIELTKLGGYSVNEAALASGMSASAIKVGVHRGMKALAQLARKQI</sequence>
<evidence type="ECO:0000259" key="6">
    <source>
        <dbReference type="Pfam" id="PF04542"/>
    </source>
</evidence>
<dbReference type="InterPro" id="IPR014284">
    <property type="entry name" value="RNA_pol_sigma-70_dom"/>
</dbReference>
<evidence type="ECO:0000256" key="4">
    <source>
        <dbReference type="ARBA" id="ARBA00023125"/>
    </source>
</evidence>
<dbReference type="SUPFAM" id="SSF88946">
    <property type="entry name" value="Sigma2 domain of RNA polymerase sigma factors"/>
    <property type="match status" value="1"/>
</dbReference>
<feature type="domain" description="RNA polymerase sigma factor 70 region 4 type 2" evidence="7">
    <location>
        <begin position="132"/>
        <end position="183"/>
    </location>
</feature>
<evidence type="ECO:0000313" key="9">
    <source>
        <dbReference type="Proteomes" id="UP001265700"/>
    </source>
</evidence>
<dbReference type="RefSeq" id="WP_310321689.1">
    <property type="nucleotide sequence ID" value="NZ_JAVDWU010000013.1"/>
</dbReference>
<dbReference type="Pfam" id="PF08281">
    <property type="entry name" value="Sigma70_r4_2"/>
    <property type="match status" value="1"/>
</dbReference>
<reference evidence="8 9" key="1">
    <citation type="submission" date="2023-07" db="EMBL/GenBank/DDBJ databases">
        <title>Sorghum-associated microbial communities from plants grown in Nebraska, USA.</title>
        <authorList>
            <person name="Schachtman D."/>
        </authorList>
    </citation>
    <scope>NUCLEOTIDE SEQUENCE [LARGE SCALE GENOMIC DNA]</scope>
    <source>
        <strain evidence="8 9">4249</strain>
    </source>
</reference>
<evidence type="ECO:0000256" key="1">
    <source>
        <dbReference type="ARBA" id="ARBA00010641"/>
    </source>
</evidence>
<name>A0ABU1WTQ8_9BURK</name>
<comment type="similarity">
    <text evidence="1">Belongs to the sigma-70 factor family. ECF subfamily.</text>
</comment>
<accession>A0ABU1WTQ8</accession>
<protein>
    <submittedName>
        <fullName evidence="8">RNA polymerase sigma-70 factor (ECF subfamily)</fullName>
    </submittedName>
</protein>
<dbReference type="InterPro" id="IPR013324">
    <property type="entry name" value="RNA_pol_sigma_r3/r4-like"/>
</dbReference>
<dbReference type="InterPro" id="IPR007627">
    <property type="entry name" value="RNA_pol_sigma70_r2"/>
</dbReference>
<keyword evidence="2" id="KW-0805">Transcription regulation</keyword>
<evidence type="ECO:0000313" key="8">
    <source>
        <dbReference type="EMBL" id="MDR7152691.1"/>
    </source>
</evidence>
<dbReference type="InterPro" id="IPR039425">
    <property type="entry name" value="RNA_pol_sigma-70-like"/>
</dbReference>
<dbReference type="InterPro" id="IPR013325">
    <property type="entry name" value="RNA_pol_sigma_r2"/>
</dbReference>
<comment type="caution">
    <text evidence="8">The sequence shown here is derived from an EMBL/GenBank/DDBJ whole genome shotgun (WGS) entry which is preliminary data.</text>
</comment>
<dbReference type="SUPFAM" id="SSF88659">
    <property type="entry name" value="Sigma3 and sigma4 domains of RNA polymerase sigma factors"/>
    <property type="match status" value="1"/>
</dbReference>
<keyword evidence="5" id="KW-0804">Transcription</keyword>
<dbReference type="PANTHER" id="PTHR43133:SF58">
    <property type="entry name" value="ECF RNA POLYMERASE SIGMA FACTOR SIGD"/>
    <property type="match status" value="1"/>
</dbReference>
<dbReference type="PANTHER" id="PTHR43133">
    <property type="entry name" value="RNA POLYMERASE ECF-TYPE SIGMA FACTO"/>
    <property type="match status" value="1"/>
</dbReference>
<dbReference type="InterPro" id="IPR013249">
    <property type="entry name" value="RNA_pol_sigma70_r4_t2"/>
</dbReference>
<evidence type="ECO:0000259" key="7">
    <source>
        <dbReference type="Pfam" id="PF08281"/>
    </source>
</evidence>
<keyword evidence="4" id="KW-0238">DNA-binding</keyword>
<dbReference type="Gene3D" id="1.10.10.10">
    <property type="entry name" value="Winged helix-like DNA-binding domain superfamily/Winged helix DNA-binding domain"/>
    <property type="match status" value="1"/>
</dbReference>
<gene>
    <name evidence="8" type="ORF">J2W49_004669</name>
</gene>
<organism evidence="8 9">
    <name type="scientific">Hydrogenophaga palleronii</name>
    <dbReference type="NCBI Taxonomy" id="65655"/>
    <lineage>
        <taxon>Bacteria</taxon>
        <taxon>Pseudomonadati</taxon>
        <taxon>Pseudomonadota</taxon>
        <taxon>Betaproteobacteria</taxon>
        <taxon>Burkholderiales</taxon>
        <taxon>Comamonadaceae</taxon>
        <taxon>Hydrogenophaga</taxon>
    </lineage>
</organism>
<keyword evidence="3" id="KW-0731">Sigma factor</keyword>
<dbReference type="Pfam" id="PF04542">
    <property type="entry name" value="Sigma70_r2"/>
    <property type="match status" value="1"/>
</dbReference>
<dbReference type="NCBIfam" id="NF009191">
    <property type="entry name" value="PRK12539.1"/>
    <property type="match status" value="1"/>
</dbReference>
<evidence type="ECO:0000256" key="3">
    <source>
        <dbReference type="ARBA" id="ARBA00023082"/>
    </source>
</evidence>
<dbReference type="InterPro" id="IPR036388">
    <property type="entry name" value="WH-like_DNA-bd_sf"/>
</dbReference>
<evidence type="ECO:0000256" key="2">
    <source>
        <dbReference type="ARBA" id="ARBA00023015"/>
    </source>
</evidence>
<dbReference type="EMBL" id="JAVDWU010000013">
    <property type="protein sequence ID" value="MDR7152691.1"/>
    <property type="molecule type" value="Genomic_DNA"/>
</dbReference>
<proteinExistence type="inferred from homology"/>
<evidence type="ECO:0000256" key="5">
    <source>
        <dbReference type="ARBA" id="ARBA00023163"/>
    </source>
</evidence>
<dbReference type="NCBIfam" id="TIGR02937">
    <property type="entry name" value="sigma70-ECF"/>
    <property type="match status" value="1"/>
</dbReference>
<keyword evidence="9" id="KW-1185">Reference proteome</keyword>
<dbReference type="Proteomes" id="UP001265700">
    <property type="component" value="Unassembled WGS sequence"/>
</dbReference>
<dbReference type="Gene3D" id="1.10.1740.10">
    <property type="match status" value="1"/>
</dbReference>
<feature type="domain" description="RNA polymerase sigma-70 region 2" evidence="6">
    <location>
        <begin position="48"/>
        <end position="102"/>
    </location>
</feature>